<organism evidence="1 2">
    <name type="scientific">Streptomyces javensis</name>
    <dbReference type="NCBI Taxonomy" id="114698"/>
    <lineage>
        <taxon>Bacteria</taxon>
        <taxon>Bacillati</taxon>
        <taxon>Actinomycetota</taxon>
        <taxon>Actinomycetes</taxon>
        <taxon>Kitasatosporales</taxon>
        <taxon>Streptomycetaceae</taxon>
        <taxon>Streptomyces</taxon>
        <taxon>Streptomyces violaceusniger group</taxon>
    </lineage>
</organism>
<gene>
    <name evidence="1" type="ORF">GCM10009579_01890</name>
</gene>
<protein>
    <recommendedName>
        <fullName evidence="3">Transposase IS4-like domain-containing protein</fullName>
    </recommendedName>
</protein>
<reference evidence="1 2" key="1">
    <citation type="journal article" date="2019" name="Int. J. Syst. Evol. Microbiol.">
        <title>The Global Catalogue of Microorganisms (GCM) 10K type strain sequencing project: providing services to taxonomists for standard genome sequencing and annotation.</title>
        <authorList>
            <consortium name="The Broad Institute Genomics Platform"/>
            <consortium name="The Broad Institute Genome Sequencing Center for Infectious Disease"/>
            <person name="Wu L."/>
            <person name="Ma J."/>
        </authorList>
    </citation>
    <scope>NUCLEOTIDE SEQUENCE [LARGE SCALE GENOMIC DNA]</scope>
    <source>
        <strain evidence="1 2">JCM 11448</strain>
    </source>
</reference>
<sequence length="121" mass="13697">MRRAHRRVPRLRQVQRPVNTADTDLIRQVKRDLREWSLSRVVWVANRGFTSAANRRALMRGGGGYAIGEKLRSGSTEVKAALARPGRYATVRDNMQVNALGLTPPRKVIDLTPGREDHKRS</sequence>
<evidence type="ECO:0000313" key="2">
    <source>
        <dbReference type="Proteomes" id="UP001500282"/>
    </source>
</evidence>
<proteinExistence type="predicted"/>
<comment type="caution">
    <text evidence="1">The sequence shown here is derived from an EMBL/GenBank/DDBJ whole genome shotgun (WGS) entry which is preliminary data.</text>
</comment>
<evidence type="ECO:0008006" key="3">
    <source>
        <dbReference type="Google" id="ProtNLM"/>
    </source>
</evidence>
<dbReference type="EMBL" id="BAAAIH010000001">
    <property type="protein sequence ID" value="GAA1247962.1"/>
    <property type="molecule type" value="Genomic_DNA"/>
</dbReference>
<accession>A0ABN1WEJ8</accession>
<dbReference type="Proteomes" id="UP001500282">
    <property type="component" value="Unassembled WGS sequence"/>
</dbReference>
<name>A0ABN1WEJ8_9ACTN</name>
<evidence type="ECO:0000313" key="1">
    <source>
        <dbReference type="EMBL" id="GAA1247962.1"/>
    </source>
</evidence>
<keyword evidence="2" id="KW-1185">Reference proteome</keyword>